<dbReference type="PANTHER" id="PTHR12992">
    <property type="entry name" value="NUDIX HYDROLASE"/>
    <property type="match status" value="1"/>
</dbReference>
<dbReference type="InterPro" id="IPR000086">
    <property type="entry name" value="NUDIX_hydrolase_dom"/>
</dbReference>
<name>A0ABX7E6Y9_9BACI</name>
<proteinExistence type="predicted"/>
<evidence type="ECO:0000256" key="6">
    <source>
        <dbReference type="ARBA" id="ARBA00023211"/>
    </source>
</evidence>
<evidence type="ECO:0000313" key="8">
    <source>
        <dbReference type="EMBL" id="QQZ11207.1"/>
    </source>
</evidence>
<organism evidence="8 9">
    <name type="scientific">Heyndrickxia vini</name>
    <dbReference type="NCBI Taxonomy" id="1476025"/>
    <lineage>
        <taxon>Bacteria</taxon>
        <taxon>Bacillati</taxon>
        <taxon>Bacillota</taxon>
        <taxon>Bacilli</taxon>
        <taxon>Bacillales</taxon>
        <taxon>Bacillaceae</taxon>
        <taxon>Heyndrickxia</taxon>
    </lineage>
</organism>
<evidence type="ECO:0000256" key="1">
    <source>
        <dbReference type="ARBA" id="ARBA00001936"/>
    </source>
</evidence>
<evidence type="ECO:0000256" key="5">
    <source>
        <dbReference type="ARBA" id="ARBA00022842"/>
    </source>
</evidence>
<dbReference type="Gene3D" id="3.90.79.10">
    <property type="entry name" value="Nucleoside Triphosphate Pyrophosphohydrolase"/>
    <property type="match status" value="1"/>
</dbReference>
<keyword evidence="9" id="KW-1185">Reference proteome</keyword>
<evidence type="ECO:0000256" key="2">
    <source>
        <dbReference type="ARBA" id="ARBA00001946"/>
    </source>
</evidence>
<keyword evidence="3" id="KW-0479">Metal-binding</keyword>
<dbReference type="SUPFAM" id="SSF55811">
    <property type="entry name" value="Nudix"/>
    <property type="match status" value="1"/>
</dbReference>
<dbReference type="Pfam" id="PF00293">
    <property type="entry name" value="NUDIX"/>
    <property type="match status" value="1"/>
</dbReference>
<evidence type="ECO:0000259" key="7">
    <source>
        <dbReference type="PROSITE" id="PS51462"/>
    </source>
</evidence>
<keyword evidence="5" id="KW-0460">Magnesium</keyword>
<dbReference type="InterPro" id="IPR015797">
    <property type="entry name" value="NUDIX_hydrolase-like_dom_sf"/>
</dbReference>
<dbReference type="PANTHER" id="PTHR12992:SF11">
    <property type="entry name" value="MITOCHONDRIAL COENZYME A DIPHOSPHATASE NUDT8"/>
    <property type="match status" value="1"/>
</dbReference>
<dbReference type="InterPro" id="IPR045121">
    <property type="entry name" value="CoAse"/>
</dbReference>
<evidence type="ECO:0000313" key="9">
    <source>
        <dbReference type="Proteomes" id="UP000595691"/>
    </source>
</evidence>
<accession>A0ABX7E6Y9</accession>
<gene>
    <name evidence="8" type="ORF">I5776_10100</name>
</gene>
<keyword evidence="4" id="KW-0378">Hydrolase</keyword>
<comment type="cofactor">
    <cofactor evidence="1">
        <name>Mn(2+)</name>
        <dbReference type="ChEBI" id="CHEBI:29035"/>
    </cofactor>
</comment>
<comment type="cofactor">
    <cofactor evidence="2">
        <name>Mg(2+)</name>
        <dbReference type="ChEBI" id="CHEBI:18420"/>
    </cofactor>
</comment>
<protein>
    <submittedName>
        <fullName evidence="8">CoA pyrophosphatase</fullName>
    </submittedName>
</protein>
<reference evidence="8 9" key="1">
    <citation type="submission" date="2020-11" db="EMBL/GenBank/DDBJ databases">
        <title>Taxonomic evaluation of the Bacillus sporothermodurans group of bacteria based on whole genome sequences.</title>
        <authorList>
            <person name="Fiedler G."/>
            <person name="Herbstmann A.-D."/>
            <person name="Doll E."/>
            <person name="Wenning M."/>
            <person name="Brinks E."/>
            <person name="Kabisch J."/>
            <person name="Breitenwieser F."/>
            <person name="Lappann M."/>
            <person name="Boehnlein C."/>
            <person name="Franz C."/>
        </authorList>
    </citation>
    <scope>NUCLEOTIDE SEQUENCE [LARGE SCALE GENOMIC DNA]</scope>
    <source>
        <strain evidence="8 9">JCM 19841</strain>
    </source>
</reference>
<keyword evidence="6" id="KW-0464">Manganese</keyword>
<evidence type="ECO:0000256" key="4">
    <source>
        <dbReference type="ARBA" id="ARBA00022801"/>
    </source>
</evidence>
<dbReference type="PROSITE" id="PS51462">
    <property type="entry name" value="NUDIX"/>
    <property type="match status" value="1"/>
</dbReference>
<sequence>MHIDLLFDKYSNRVPSIIGEEKFTKYAVFLPILKKDEEYHILFEVRALHMRRQPGEICFPGGKVDKVDVNSMETALRETREELGIEKENIQHIFPLDYIISPFGTIIYPYAGFINEVKKITPNPAEVATTFTIPLSYFNNIEPECFKVNFKAIPEKNFPFHLISGGENYNWQTRYMEELFYYFEDKAIWGLTAAILKNFINLIKRDNSM</sequence>
<dbReference type="EMBL" id="CP065425">
    <property type="protein sequence ID" value="QQZ11207.1"/>
    <property type="molecule type" value="Genomic_DNA"/>
</dbReference>
<feature type="domain" description="Nudix hydrolase" evidence="7">
    <location>
        <begin position="24"/>
        <end position="160"/>
    </location>
</feature>
<dbReference type="RefSeq" id="WP_202780478.1">
    <property type="nucleotide sequence ID" value="NZ_CP065425.1"/>
</dbReference>
<evidence type="ECO:0000256" key="3">
    <source>
        <dbReference type="ARBA" id="ARBA00022723"/>
    </source>
</evidence>
<dbReference type="CDD" id="cd03426">
    <property type="entry name" value="NUDIX_CoAse_Nudt7"/>
    <property type="match status" value="1"/>
</dbReference>
<dbReference type="Proteomes" id="UP000595691">
    <property type="component" value="Chromosome"/>
</dbReference>